<dbReference type="GO" id="GO:0016787">
    <property type="term" value="F:hydrolase activity"/>
    <property type="evidence" value="ECO:0007669"/>
    <property type="project" value="UniProtKB-KW"/>
</dbReference>
<dbReference type="PRINTS" id="PR00412">
    <property type="entry name" value="EPOXHYDRLASE"/>
</dbReference>
<evidence type="ECO:0000259" key="1">
    <source>
        <dbReference type="Pfam" id="PF00561"/>
    </source>
</evidence>
<comment type="caution">
    <text evidence="2">The sequence shown here is derived from an EMBL/GenBank/DDBJ whole genome shotgun (WGS) entry which is preliminary data.</text>
</comment>
<dbReference type="InterPro" id="IPR050266">
    <property type="entry name" value="AB_hydrolase_sf"/>
</dbReference>
<dbReference type="InterPro" id="IPR029058">
    <property type="entry name" value="AB_hydrolase_fold"/>
</dbReference>
<dbReference type="PRINTS" id="PR00111">
    <property type="entry name" value="ABHYDROLASE"/>
</dbReference>
<dbReference type="Proteomes" id="UP001597180">
    <property type="component" value="Unassembled WGS sequence"/>
</dbReference>
<evidence type="ECO:0000313" key="2">
    <source>
        <dbReference type="EMBL" id="MFD1220408.1"/>
    </source>
</evidence>
<dbReference type="EMBL" id="JBHTLU010000013">
    <property type="protein sequence ID" value="MFD1220408.1"/>
    <property type="molecule type" value="Genomic_DNA"/>
</dbReference>
<keyword evidence="3" id="KW-1185">Reference proteome</keyword>
<dbReference type="InterPro" id="IPR000073">
    <property type="entry name" value="AB_hydrolase_1"/>
</dbReference>
<organism evidence="2 3">
    <name type="scientific">Paenibacillus vulneris</name>
    <dbReference type="NCBI Taxonomy" id="1133364"/>
    <lineage>
        <taxon>Bacteria</taxon>
        <taxon>Bacillati</taxon>
        <taxon>Bacillota</taxon>
        <taxon>Bacilli</taxon>
        <taxon>Bacillales</taxon>
        <taxon>Paenibacillaceae</taxon>
        <taxon>Paenibacillus</taxon>
    </lineage>
</organism>
<dbReference type="RefSeq" id="WP_345587383.1">
    <property type="nucleotide sequence ID" value="NZ_BAABJG010000006.1"/>
</dbReference>
<gene>
    <name evidence="2" type="ORF">ACFQ4B_09780</name>
</gene>
<evidence type="ECO:0000313" key="3">
    <source>
        <dbReference type="Proteomes" id="UP001597180"/>
    </source>
</evidence>
<proteinExistence type="predicted"/>
<name>A0ABW3UI26_9BACL</name>
<reference evidence="3" key="1">
    <citation type="journal article" date="2019" name="Int. J. Syst. Evol. Microbiol.">
        <title>The Global Catalogue of Microorganisms (GCM) 10K type strain sequencing project: providing services to taxonomists for standard genome sequencing and annotation.</title>
        <authorList>
            <consortium name="The Broad Institute Genomics Platform"/>
            <consortium name="The Broad Institute Genome Sequencing Center for Infectious Disease"/>
            <person name="Wu L."/>
            <person name="Ma J."/>
        </authorList>
    </citation>
    <scope>NUCLEOTIDE SEQUENCE [LARGE SCALE GENOMIC DNA]</scope>
    <source>
        <strain evidence="3">CCUG 53270</strain>
    </source>
</reference>
<dbReference type="PANTHER" id="PTHR43798:SF33">
    <property type="entry name" value="HYDROLASE, PUTATIVE (AFU_ORTHOLOGUE AFUA_2G14860)-RELATED"/>
    <property type="match status" value="1"/>
</dbReference>
<dbReference type="PANTHER" id="PTHR43798">
    <property type="entry name" value="MONOACYLGLYCEROL LIPASE"/>
    <property type="match status" value="1"/>
</dbReference>
<accession>A0ABW3UI26</accession>
<dbReference type="InterPro" id="IPR000639">
    <property type="entry name" value="Epox_hydrolase-like"/>
</dbReference>
<dbReference type="SUPFAM" id="SSF53474">
    <property type="entry name" value="alpha/beta-Hydrolases"/>
    <property type="match status" value="1"/>
</dbReference>
<sequence length="264" mass="28664">MDKQYVELNGLRMAYREKGQGQAVVLLHGFCGSSAYWDKLLPLLPESSRFIVPDLRGHGDSGAPDGVYSMETLADDIAQLVQQLGLGKAILLGHSLGGYAALAVAEHYPELLAGFGLIHSTAFPDSEEAKQGRLKSQETIKEKGLPVFIDGLIPKLFAPAHLQSMPDEVQEAVRIGYGTSPEGAVNTLEGMRLRPDRNRVLETARVPVLLVAGKHDQIVPVERTFTVSGDRFTQCLIEDAGHMSMMESPQKLADAISSFAARVK</sequence>
<dbReference type="Gene3D" id="3.40.50.1820">
    <property type="entry name" value="alpha/beta hydrolase"/>
    <property type="match status" value="1"/>
</dbReference>
<keyword evidence="2" id="KW-0378">Hydrolase</keyword>
<feature type="domain" description="AB hydrolase-1" evidence="1">
    <location>
        <begin position="23"/>
        <end position="249"/>
    </location>
</feature>
<dbReference type="Pfam" id="PF00561">
    <property type="entry name" value="Abhydrolase_1"/>
    <property type="match status" value="1"/>
</dbReference>
<protein>
    <submittedName>
        <fullName evidence="2">Alpha/beta fold hydrolase</fullName>
    </submittedName>
</protein>